<feature type="region of interest" description="Disordered" evidence="10">
    <location>
        <begin position="470"/>
        <end position="499"/>
    </location>
</feature>
<evidence type="ECO:0000256" key="6">
    <source>
        <dbReference type="ARBA" id="ARBA00022840"/>
    </source>
</evidence>
<dbReference type="GeneID" id="90077028"/>
<dbReference type="RefSeq" id="XP_064856035.1">
    <property type="nucleotide sequence ID" value="XM_064999963.1"/>
</dbReference>
<dbReference type="GO" id="GO:0005730">
    <property type="term" value="C:nucleolus"/>
    <property type="evidence" value="ECO:0007669"/>
    <property type="project" value="UniProtKB-SubCell"/>
</dbReference>
<dbReference type="PROSITE" id="PS51195">
    <property type="entry name" value="Q_MOTIF"/>
    <property type="match status" value="1"/>
</dbReference>
<proteinExistence type="inferred from homology"/>
<dbReference type="GO" id="GO:0003724">
    <property type="term" value="F:RNA helicase activity"/>
    <property type="evidence" value="ECO:0007669"/>
    <property type="project" value="UniProtKB-EC"/>
</dbReference>
<feature type="domain" description="Helicase C-terminal" evidence="12">
    <location>
        <begin position="551"/>
        <end position="710"/>
    </location>
</feature>
<feature type="compositionally biased region" description="Basic residues" evidence="10">
    <location>
        <begin position="884"/>
        <end position="898"/>
    </location>
</feature>
<feature type="compositionally biased region" description="Basic residues" evidence="10">
    <location>
        <begin position="24"/>
        <end position="37"/>
    </location>
</feature>
<evidence type="ECO:0000256" key="10">
    <source>
        <dbReference type="SAM" id="MobiDB-lite"/>
    </source>
</evidence>
<feature type="region of interest" description="Disordered" evidence="10">
    <location>
        <begin position="1"/>
        <end position="53"/>
    </location>
</feature>
<dbReference type="PANTHER" id="PTHR24031">
    <property type="entry name" value="RNA HELICASE"/>
    <property type="match status" value="1"/>
</dbReference>
<evidence type="ECO:0000256" key="9">
    <source>
        <dbReference type="RuleBase" id="RU365068"/>
    </source>
</evidence>
<feature type="domain" description="Helicase ATP-binding" evidence="11">
    <location>
        <begin position="279"/>
        <end position="477"/>
    </location>
</feature>
<dbReference type="InterPro" id="IPR011545">
    <property type="entry name" value="DEAD/DEAH_box_helicase_dom"/>
</dbReference>
<dbReference type="GO" id="GO:0005524">
    <property type="term" value="F:ATP binding"/>
    <property type="evidence" value="ECO:0007669"/>
    <property type="project" value="UniProtKB-UniRule"/>
</dbReference>
<evidence type="ECO:0000256" key="8">
    <source>
        <dbReference type="PROSITE-ProRule" id="PRU00552"/>
    </source>
</evidence>
<feature type="region of interest" description="Disordered" evidence="10">
    <location>
        <begin position="185"/>
        <end position="209"/>
    </location>
</feature>
<comment type="similarity">
    <text evidence="9">Belongs to the DEAD box helicase family.</text>
</comment>
<evidence type="ECO:0000256" key="3">
    <source>
        <dbReference type="ARBA" id="ARBA00022741"/>
    </source>
</evidence>
<evidence type="ECO:0000259" key="12">
    <source>
        <dbReference type="PROSITE" id="PS51194"/>
    </source>
</evidence>
<feature type="compositionally biased region" description="Basic residues" evidence="10">
    <location>
        <begin position="1"/>
        <end position="13"/>
    </location>
</feature>
<evidence type="ECO:0000259" key="11">
    <source>
        <dbReference type="PROSITE" id="PS51192"/>
    </source>
</evidence>
<dbReference type="Pfam" id="PF00270">
    <property type="entry name" value="DEAD"/>
    <property type="match status" value="1"/>
</dbReference>
<dbReference type="GO" id="GO:0003723">
    <property type="term" value="F:RNA binding"/>
    <property type="evidence" value="ECO:0007669"/>
    <property type="project" value="UniProtKB-UniRule"/>
</dbReference>
<dbReference type="PROSITE" id="PS51192">
    <property type="entry name" value="HELICASE_ATP_BIND_1"/>
    <property type="match status" value="1"/>
</dbReference>
<dbReference type="SMART" id="SM00490">
    <property type="entry name" value="HELICc"/>
    <property type="match status" value="1"/>
</dbReference>
<dbReference type="GO" id="GO:0006364">
    <property type="term" value="P:rRNA processing"/>
    <property type="evidence" value="ECO:0007669"/>
    <property type="project" value="UniProtKB-KW"/>
</dbReference>
<dbReference type="Pfam" id="PF00271">
    <property type="entry name" value="Helicase_C"/>
    <property type="match status" value="1"/>
</dbReference>
<dbReference type="EC" id="3.6.4.13" evidence="9"/>
<feature type="compositionally biased region" description="Basic and acidic residues" evidence="10">
    <location>
        <begin position="14"/>
        <end position="23"/>
    </location>
</feature>
<evidence type="ECO:0000256" key="1">
    <source>
        <dbReference type="ARBA" id="ARBA00004604"/>
    </source>
</evidence>
<keyword evidence="7 9" id="KW-0694">RNA-binding</keyword>
<keyword evidence="6 9" id="KW-0067">ATP-binding</keyword>
<dbReference type="Gene3D" id="3.40.50.300">
    <property type="entry name" value="P-loop containing nucleotide triphosphate hydrolases"/>
    <property type="match status" value="2"/>
</dbReference>
<dbReference type="SMART" id="SM00487">
    <property type="entry name" value="DEXDc"/>
    <property type="match status" value="1"/>
</dbReference>
<gene>
    <name evidence="14" type="ORF">DASC09_063790</name>
</gene>
<keyword evidence="4 9" id="KW-0378">Hydrolase</keyword>
<name>A0AAV5QVQ8_9ASCO</name>
<evidence type="ECO:0000259" key="13">
    <source>
        <dbReference type="PROSITE" id="PS51195"/>
    </source>
</evidence>
<comment type="subcellular location">
    <subcellularLocation>
        <location evidence="1">Nucleus</location>
        <location evidence="1">Nucleolus</location>
    </subcellularLocation>
</comment>
<feature type="compositionally biased region" description="Basic and acidic residues" evidence="10">
    <location>
        <begin position="137"/>
        <end position="151"/>
    </location>
</feature>
<dbReference type="GO" id="GO:0016787">
    <property type="term" value="F:hydrolase activity"/>
    <property type="evidence" value="ECO:0007669"/>
    <property type="project" value="UniProtKB-KW"/>
</dbReference>
<evidence type="ECO:0000256" key="2">
    <source>
        <dbReference type="ARBA" id="ARBA00022552"/>
    </source>
</evidence>
<feature type="short sequence motif" description="Q motif" evidence="8">
    <location>
        <begin position="248"/>
        <end position="276"/>
    </location>
</feature>
<feature type="compositionally biased region" description="Acidic residues" evidence="10">
    <location>
        <begin position="152"/>
        <end position="161"/>
    </location>
</feature>
<dbReference type="EMBL" id="BTFZ01000020">
    <property type="protein sequence ID" value="GMM39040.1"/>
    <property type="molecule type" value="Genomic_DNA"/>
</dbReference>
<dbReference type="SUPFAM" id="SSF52540">
    <property type="entry name" value="P-loop containing nucleoside triphosphate hydrolases"/>
    <property type="match status" value="1"/>
</dbReference>
<comment type="catalytic activity">
    <reaction evidence="9">
        <text>ATP + H2O = ADP + phosphate + H(+)</text>
        <dbReference type="Rhea" id="RHEA:13065"/>
        <dbReference type="ChEBI" id="CHEBI:15377"/>
        <dbReference type="ChEBI" id="CHEBI:15378"/>
        <dbReference type="ChEBI" id="CHEBI:30616"/>
        <dbReference type="ChEBI" id="CHEBI:43474"/>
        <dbReference type="ChEBI" id="CHEBI:456216"/>
        <dbReference type="EC" id="3.6.4.13"/>
    </reaction>
</comment>
<keyword evidence="5 9" id="KW-0347">Helicase</keyword>
<dbReference type="InterPro" id="IPR027417">
    <property type="entry name" value="P-loop_NTPase"/>
</dbReference>
<feature type="compositionally biased region" description="Basic and acidic residues" evidence="10">
    <location>
        <begin position="102"/>
        <end position="121"/>
    </location>
</feature>
<sequence>MASKFVKPKHKKRSIGDSEDAGKNKIKSSKNTLKKQKTSNDDQPTPISRGSGAKKFISADDLKWNSVKINQSVNIVEGFFGLEEIEGVDVQYVDGKAHFVVKDQSKLKTEEEKAQEEENGRVKKNQSLLTEKDEEEIARQEEEREEKHDNNDGDDEDDGEEFTAFSDREDDGAEIEQEALATVLQEEEAEAEDDNINIDDDDDDDDDDEVDEDLLADYKENLKTSKLTDILDEDEDLDSVELPQTIIENWSDLSLSKYTLNSLAKLAFNMPTPIQKACIPAAIADHDVIGKASTGSGKTLGYGLPILEKFLLRLKENGNKPLDSPVGIVFTPTRELAKQVHSHFVKVVENYPLKDASSVGKLIVSITGGLSIQKQERLLSYNPGLIIATPGRLLELLELDNNDILNKISKIEILTLDEADRLLQDGHFGELEKIIEILYKVRKTHHLKKWQTFVFSATFSKTLFSKLDKNVNKKKQPAKNKKQKKNGKKNHNDDPESETINDDHEIIEFLKTKLQFREKNPKIININPKEVVSGTISEALIECDATNRDLYLYYFLTMYTGTTLIFTNSIDSVKRLNSFLKFLHIKCFSIHSSMLQKQRLKNLENFQKSCVSEDKKQTVVLLATDVAARGLDIPNIDHVVHYHLPRSADLYIHRSGRTGRAGSEGVSIMLCSPQEVSGPLRRLRRLLIEESMKMDKKPGDDPKDRKRALFTRFQNLTDDDVKLLPIEVSILDQLRERGHLASELAESDVSKSSLSKEDSWVSKIAEALEVDDLSDFEDDALTKKRNKKVGKTLDSGKSRAKKYELEALLKQKLRIGGSKKYLSNGLVNMADIMVRGEGHDNIIGYDNVNVIDVIKKSRRHQDRVLKLQEQKKLERQQKEDKKDAKKKKKDAKKTKKRKKEEEMMGGGDSEGEDFDDVDDDDDDEE</sequence>
<evidence type="ECO:0000256" key="5">
    <source>
        <dbReference type="ARBA" id="ARBA00022806"/>
    </source>
</evidence>
<keyword evidence="2" id="KW-0698">rRNA processing</keyword>
<dbReference type="AlphaFoldDB" id="A0AAV5QVQ8"/>
<feature type="compositionally biased region" description="Acidic residues" evidence="10">
    <location>
        <begin position="909"/>
        <end position="925"/>
    </location>
</feature>
<dbReference type="Proteomes" id="UP001360560">
    <property type="component" value="Unassembled WGS sequence"/>
</dbReference>
<dbReference type="InterPro" id="IPR001650">
    <property type="entry name" value="Helicase_C-like"/>
</dbReference>
<feature type="region of interest" description="Disordered" evidence="10">
    <location>
        <begin position="861"/>
        <end position="925"/>
    </location>
</feature>
<keyword evidence="15" id="KW-1185">Reference proteome</keyword>
<comment type="function">
    <text evidence="9">RNA helicase.</text>
</comment>
<accession>A0AAV5QVQ8</accession>
<dbReference type="PROSITE" id="PS51194">
    <property type="entry name" value="HELICASE_CTER"/>
    <property type="match status" value="1"/>
</dbReference>
<dbReference type="InterPro" id="IPR014001">
    <property type="entry name" value="Helicase_ATP-bd"/>
</dbReference>
<comment type="caution">
    <text evidence="14">The sequence shown here is derived from an EMBL/GenBank/DDBJ whole genome shotgun (WGS) entry which is preliminary data.</text>
</comment>
<feature type="compositionally biased region" description="Basic residues" evidence="10">
    <location>
        <begin position="472"/>
        <end position="489"/>
    </location>
</feature>
<feature type="compositionally biased region" description="Basic and acidic residues" evidence="10">
    <location>
        <begin position="862"/>
        <end position="883"/>
    </location>
</feature>
<dbReference type="CDD" id="cd18787">
    <property type="entry name" value="SF2_C_DEAD"/>
    <property type="match status" value="1"/>
</dbReference>
<feature type="region of interest" description="Disordered" evidence="10">
    <location>
        <begin position="102"/>
        <end position="171"/>
    </location>
</feature>
<reference evidence="14 15" key="1">
    <citation type="journal article" date="2023" name="Elife">
        <title>Identification of key yeast species and microbe-microbe interactions impacting larval growth of Drosophila in the wild.</title>
        <authorList>
            <person name="Mure A."/>
            <person name="Sugiura Y."/>
            <person name="Maeda R."/>
            <person name="Honda K."/>
            <person name="Sakurai N."/>
            <person name="Takahashi Y."/>
            <person name="Watada M."/>
            <person name="Katoh T."/>
            <person name="Gotoh A."/>
            <person name="Gotoh Y."/>
            <person name="Taniguchi I."/>
            <person name="Nakamura K."/>
            <person name="Hayashi T."/>
            <person name="Katayama T."/>
            <person name="Uemura T."/>
            <person name="Hattori Y."/>
        </authorList>
    </citation>
    <scope>NUCLEOTIDE SEQUENCE [LARGE SCALE GENOMIC DNA]</scope>
    <source>
        <strain evidence="14 15">SC-9</strain>
    </source>
</reference>
<evidence type="ECO:0000256" key="7">
    <source>
        <dbReference type="ARBA" id="ARBA00022884"/>
    </source>
</evidence>
<evidence type="ECO:0000313" key="15">
    <source>
        <dbReference type="Proteomes" id="UP001360560"/>
    </source>
</evidence>
<dbReference type="InterPro" id="IPR014014">
    <property type="entry name" value="RNA_helicase_DEAD_Q_motif"/>
</dbReference>
<feature type="domain" description="DEAD-box RNA helicase Q" evidence="13">
    <location>
        <begin position="248"/>
        <end position="276"/>
    </location>
</feature>
<evidence type="ECO:0000256" key="4">
    <source>
        <dbReference type="ARBA" id="ARBA00022801"/>
    </source>
</evidence>
<organism evidence="14 15">
    <name type="scientific">Saccharomycopsis crataegensis</name>
    <dbReference type="NCBI Taxonomy" id="43959"/>
    <lineage>
        <taxon>Eukaryota</taxon>
        <taxon>Fungi</taxon>
        <taxon>Dikarya</taxon>
        <taxon>Ascomycota</taxon>
        <taxon>Saccharomycotina</taxon>
        <taxon>Saccharomycetes</taxon>
        <taxon>Saccharomycopsidaceae</taxon>
        <taxon>Saccharomycopsis</taxon>
    </lineage>
</organism>
<protein>
    <recommendedName>
        <fullName evidence="9">ATP-dependent RNA helicase</fullName>
        <ecNumber evidence="9">3.6.4.13</ecNumber>
    </recommendedName>
</protein>
<keyword evidence="3 9" id="KW-0547">Nucleotide-binding</keyword>
<comment type="domain">
    <text evidence="9">The Q motif is unique to and characteristic of the DEAD box family of RNA helicases and controls ATP binding and hydrolysis.</text>
</comment>
<evidence type="ECO:0000313" key="14">
    <source>
        <dbReference type="EMBL" id="GMM39040.1"/>
    </source>
</evidence>